<dbReference type="PANTHER" id="PTHR14209">
    <property type="entry name" value="ISOAMYL ACETATE-HYDROLYZING ESTERASE 1"/>
    <property type="match status" value="1"/>
</dbReference>
<accession>A0A4U0WB75</accession>
<comment type="caution">
    <text evidence="1">The sequence shown here is derived from an EMBL/GenBank/DDBJ whole genome shotgun (WGS) entry which is preliminary data.</text>
</comment>
<evidence type="ECO:0000313" key="2">
    <source>
        <dbReference type="Proteomes" id="UP000308768"/>
    </source>
</evidence>
<gene>
    <name evidence="1" type="ORF">B0A49_10653</name>
</gene>
<dbReference type="OrthoDB" id="671439at2759"/>
<dbReference type="STRING" id="331657.A0A4U0WB75"/>
<protein>
    <recommendedName>
        <fullName evidence="3">SGNH hydrolase-type esterase domain-containing protein</fullName>
    </recommendedName>
</protein>
<sequence>MTVFFGANDARLPDTTGPAQSVALEEYEKNLAAIITHPAVKAHNPRVMLITPPPVDERLCEAGDLLKGIDEVRRTAENTASYAAAARRVGLHFNPKGYKILFEEMMKLVAETWPDQVPDMLPFVLPAWDSATAWQDD</sequence>
<evidence type="ECO:0000313" key="1">
    <source>
        <dbReference type="EMBL" id="TKA59751.1"/>
    </source>
</evidence>
<name>A0A4U0WB75_9PEZI</name>
<dbReference type="Gene3D" id="3.40.50.1110">
    <property type="entry name" value="SGNH hydrolase"/>
    <property type="match status" value="2"/>
</dbReference>
<proteinExistence type="predicted"/>
<dbReference type="InterPro" id="IPR036514">
    <property type="entry name" value="SGNH_hydro_sf"/>
</dbReference>
<keyword evidence="2" id="KW-1185">Reference proteome</keyword>
<dbReference type="AlphaFoldDB" id="A0A4U0WB75"/>
<dbReference type="PANTHER" id="PTHR14209:SF19">
    <property type="entry name" value="ISOAMYL ACETATE-HYDROLYZING ESTERASE 1 HOMOLOG"/>
    <property type="match status" value="1"/>
</dbReference>
<evidence type="ECO:0008006" key="3">
    <source>
        <dbReference type="Google" id="ProtNLM"/>
    </source>
</evidence>
<dbReference type="SUPFAM" id="SSF52266">
    <property type="entry name" value="SGNH hydrolase"/>
    <property type="match status" value="1"/>
</dbReference>
<dbReference type="Pfam" id="PF00657">
    <property type="entry name" value="Lipase_GDSL"/>
    <property type="match status" value="1"/>
</dbReference>
<dbReference type="GO" id="GO:0016788">
    <property type="term" value="F:hydrolase activity, acting on ester bonds"/>
    <property type="evidence" value="ECO:0007669"/>
    <property type="project" value="InterPro"/>
</dbReference>
<dbReference type="EMBL" id="NAJN01001955">
    <property type="protein sequence ID" value="TKA59751.1"/>
    <property type="molecule type" value="Genomic_DNA"/>
</dbReference>
<dbReference type="Proteomes" id="UP000308768">
    <property type="component" value="Unassembled WGS sequence"/>
</dbReference>
<reference evidence="1 2" key="1">
    <citation type="submission" date="2017-03" db="EMBL/GenBank/DDBJ databases">
        <title>Genomes of endolithic fungi from Antarctica.</title>
        <authorList>
            <person name="Coleine C."/>
            <person name="Masonjones S."/>
            <person name="Stajich J.E."/>
        </authorList>
    </citation>
    <scope>NUCLEOTIDE SEQUENCE [LARGE SCALE GENOMIC DNA]</scope>
    <source>
        <strain evidence="1 2">CCFEE 5187</strain>
    </source>
</reference>
<organism evidence="1 2">
    <name type="scientific">Cryomyces minteri</name>
    <dbReference type="NCBI Taxonomy" id="331657"/>
    <lineage>
        <taxon>Eukaryota</taxon>
        <taxon>Fungi</taxon>
        <taxon>Dikarya</taxon>
        <taxon>Ascomycota</taxon>
        <taxon>Pezizomycotina</taxon>
        <taxon>Dothideomycetes</taxon>
        <taxon>Dothideomycetes incertae sedis</taxon>
        <taxon>Cryomyces</taxon>
    </lineage>
</organism>
<dbReference type="InterPro" id="IPR001087">
    <property type="entry name" value="GDSL"/>
</dbReference>
<dbReference type="InterPro" id="IPR045136">
    <property type="entry name" value="Iah1-like"/>
</dbReference>